<keyword evidence="2" id="KW-0547">Nucleotide-binding</keyword>
<sequence length="324" mass="35592">MAEELRIVLLGKTGDGRSSAGNTILGGDFFEVMSSPESTTHKCSVQHNKVNGRLISVIDTPGFFDTRLTEEQLKPEIVRCITECSPGPHAFVIVLRAGRYTEQEMAVVKKITESFGEEAFRYAVILFTFGDEEIDDDCDTIEEFVETSDELQELVDKCGGRCHVIDNRYWTEAQKGYRSNKRQVDKLLKTVDKMAALNGGSCYTNDLLEAVEQGIQAETARLQEAEVEKDEEEIKRLAKENIHRVLMMILGGVVGALLGALFGLVVTALSDPASKTVVVLLGTVQGAIAGVKAAKHEKSIKGALTKAFQANLCCFTDRFSKDTD</sequence>
<dbReference type="InterPro" id="IPR006703">
    <property type="entry name" value="G_AIG1"/>
</dbReference>
<evidence type="ECO:0000256" key="4">
    <source>
        <dbReference type="SAM" id="Coils"/>
    </source>
</evidence>
<evidence type="ECO:0000256" key="5">
    <source>
        <dbReference type="SAM" id="Phobius"/>
    </source>
</evidence>
<feature type="coiled-coil region" evidence="4">
    <location>
        <begin position="208"/>
        <end position="242"/>
    </location>
</feature>
<dbReference type="FunFam" id="3.40.50.300:FF:000366">
    <property type="entry name" value="GTPase, IMAP family member 2"/>
    <property type="match status" value="1"/>
</dbReference>
<keyword evidence="5" id="KW-0472">Membrane</keyword>
<feature type="domain" description="AIG1-type G" evidence="6">
    <location>
        <begin position="2"/>
        <end position="212"/>
    </location>
</feature>
<keyword evidence="4" id="KW-0175">Coiled coil</keyword>
<dbReference type="AlphaFoldDB" id="A0A8M1KDQ8"/>
<dbReference type="OrthoDB" id="425923at2759"/>
<accession>A0A8M1KDQ8</accession>
<evidence type="ECO:0000259" key="6">
    <source>
        <dbReference type="PROSITE" id="PS51720"/>
    </source>
</evidence>
<evidence type="ECO:0000256" key="3">
    <source>
        <dbReference type="ARBA" id="ARBA00023134"/>
    </source>
</evidence>
<gene>
    <name evidence="8" type="primary">LOC122131196</name>
</gene>
<dbReference type="InterPro" id="IPR045058">
    <property type="entry name" value="GIMA/IAN/Toc"/>
</dbReference>
<keyword evidence="5" id="KW-1133">Transmembrane helix</keyword>
<reference evidence="8" key="1">
    <citation type="submission" date="2025-08" db="UniProtKB">
        <authorList>
            <consortium name="RefSeq"/>
        </authorList>
    </citation>
    <scope>IDENTIFICATION</scope>
</reference>
<name>A0A8M1KDQ8_CLUHA</name>
<evidence type="ECO:0000313" key="7">
    <source>
        <dbReference type="Proteomes" id="UP000515152"/>
    </source>
</evidence>
<dbReference type="KEGG" id="char:122131196"/>
<keyword evidence="5" id="KW-0812">Transmembrane</keyword>
<keyword evidence="3" id="KW-0342">GTP-binding</keyword>
<dbReference type="CDD" id="cd01852">
    <property type="entry name" value="AIG1"/>
    <property type="match status" value="1"/>
</dbReference>
<comment type="similarity">
    <text evidence="1">Belongs to the TRAFAC class TrmE-Era-EngA-EngB-Septin-like GTPase superfamily. AIG1/Toc34/Toc159-like paraseptin GTPase family. IAN subfamily.</text>
</comment>
<keyword evidence="7" id="KW-1185">Reference proteome</keyword>
<dbReference type="GO" id="GO:0005525">
    <property type="term" value="F:GTP binding"/>
    <property type="evidence" value="ECO:0007669"/>
    <property type="project" value="UniProtKB-KW"/>
</dbReference>
<evidence type="ECO:0000256" key="2">
    <source>
        <dbReference type="ARBA" id="ARBA00022741"/>
    </source>
</evidence>
<evidence type="ECO:0000313" key="8">
    <source>
        <dbReference type="RefSeq" id="XP_042562032.1"/>
    </source>
</evidence>
<feature type="transmembrane region" description="Helical" evidence="5">
    <location>
        <begin position="245"/>
        <end position="270"/>
    </location>
</feature>
<organism evidence="7 8">
    <name type="scientific">Clupea harengus</name>
    <name type="common">Atlantic herring</name>
    <dbReference type="NCBI Taxonomy" id="7950"/>
    <lineage>
        <taxon>Eukaryota</taxon>
        <taxon>Metazoa</taxon>
        <taxon>Chordata</taxon>
        <taxon>Craniata</taxon>
        <taxon>Vertebrata</taxon>
        <taxon>Euteleostomi</taxon>
        <taxon>Actinopterygii</taxon>
        <taxon>Neopterygii</taxon>
        <taxon>Teleostei</taxon>
        <taxon>Clupei</taxon>
        <taxon>Clupeiformes</taxon>
        <taxon>Clupeoidei</taxon>
        <taxon>Clupeidae</taxon>
        <taxon>Clupea</taxon>
    </lineage>
</organism>
<dbReference type="PANTHER" id="PTHR10903">
    <property type="entry name" value="GTPASE, IMAP FAMILY MEMBER-RELATED"/>
    <property type="match status" value="1"/>
</dbReference>
<dbReference type="RefSeq" id="XP_042562032.1">
    <property type="nucleotide sequence ID" value="XM_042706098.1"/>
</dbReference>
<dbReference type="PROSITE" id="PS51720">
    <property type="entry name" value="G_AIG1"/>
    <property type="match status" value="1"/>
</dbReference>
<proteinExistence type="inferred from homology"/>
<protein>
    <submittedName>
        <fullName evidence="8">GTPase IMAP family member 9-like</fullName>
    </submittedName>
</protein>
<dbReference type="GeneID" id="122131196"/>
<dbReference type="Pfam" id="PF04548">
    <property type="entry name" value="AIG1"/>
    <property type="match status" value="1"/>
</dbReference>
<evidence type="ECO:0000256" key="1">
    <source>
        <dbReference type="ARBA" id="ARBA00008535"/>
    </source>
</evidence>
<dbReference type="Proteomes" id="UP000515152">
    <property type="component" value="Unplaced"/>
</dbReference>
<dbReference type="PANTHER" id="PTHR10903:SF62">
    <property type="entry name" value="GTPASE IMAP FAMILY MEMBER 4-LIKE-RELATED"/>
    <property type="match status" value="1"/>
</dbReference>